<dbReference type="AlphaFoldDB" id="A0A399G333"/>
<dbReference type="EMBL" id="CP063196">
    <property type="protein sequence ID" value="UOE17742.1"/>
    <property type="molecule type" value="Genomic_DNA"/>
</dbReference>
<dbReference type="Pfam" id="PF05331">
    <property type="entry name" value="DUF742"/>
    <property type="match status" value="1"/>
</dbReference>
<reference evidence="1" key="1">
    <citation type="submission" date="2020-10" db="EMBL/GenBank/DDBJ databases">
        <title>De novo genome project of the cellulose decomposer Thermobifida halotolerans type strain.</title>
        <authorList>
            <person name="Nagy I."/>
            <person name="Horvath B."/>
            <person name="Kukolya J."/>
            <person name="Nagy I."/>
            <person name="Orsini M."/>
        </authorList>
    </citation>
    <scope>NUCLEOTIDE SEQUENCE</scope>
    <source>
        <strain evidence="1">DSM 44931</strain>
    </source>
</reference>
<proteinExistence type="predicted"/>
<dbReference type="OrthoDB" id="3390328at2"/>
<dbReference type="InterPro" id="IPR007995">
    <property type="entry name" value="DUF742"/>
</dbReference>
<sequence>MTAVSDADPGRLLRPFVLTAGAGDTTPVLDLASMVVAAREPGEEDELRPEQATVLRLCATPRSIAEVASALAAPPSLTRLLVSDMVAAGALRVGAPPDAEPTDSMLQAVLEGLRAL</sequence>
<dbReference type="PANTHER" id="PTHR36221">
    <property type="entry name" value="DUF742 DOMAIN-CONTAINING PROTEIN"/>
    <property type="match status" value="1"/>
</dbReference>
<organism evidence="1 2">
    <name type="scientific">Thermobifida halotolerans</name>
    <dbReference type="NCBI Taxonomy" id="483545"/>
    <lineage>
        <taxon>Bacteria</taxon>
        <taxon>Bacillati</taxon>
        <taxon>Actinomycetota</taxon>
        <taxon>Actinomycetes</taxon>
        <taxon>Streptosporangiales</taxon>
        <taxon>Nocardiopsidaceae</taxon>
        <taxon>Thermobifida</taxon>
    </lineage>
</organism>
<protein>
    <submittedName>
        <fullName evidence="1">DUF742 domain-containing protein</fullName>
    </submittedName>
</protein>
<name>A0A399G333_9ACTN</name>
<keyword evidence="2" id="KW-1185">Reference proteome</keyword>
<evidence type="ECO:0000313" key="1">
    <source>
        <dbReference type="EMBL" id="UOE17742.1"/>
    </source>
</evidence>
<dbReference type="RefSeq" id="WP_068689065.1">
    <property type="nucleotide sequence ID" value="NZ_CP063196.1"/>
</dbReference>
<gene>
    <name evidence="1" type="ORF">NI17_012595</name>
</gene>
<dbReference type="Proteomes" id="UP000265719">
    <property type="component" value="Chromosome"/>
</dbReference>
<dbReference type="PANTHER" id="PTHR36221:SF1">
    <property type="entry name" value="DUF742 DOMAIN-CONTAINING PROTEIN"/>
    <property type="match status" value="1"/>
</dbReference>
<accession>A0A399G333</accession>
<dbReference type="KEGG" id="thao:NI17_012595"/>
<evidence type="ECO:0000313" key="2">
    <source>
        <dbReference type="Proteomes" id="UP000265719"/>
    </source>
</evidence>